<feature type="region of interest" description="Disordered" evidence="1">
    <location>
        <begin position="8"/>
        <end position="27"/>
    </location>
</feature>
<sequence>MMTIKTLLGMAPGNRNNANNGGGSNWTFGWSPSQASALSAKAKPKNLKRDTSQSDRAVGMYGVLATRGFNGR</sequence>
<evidence type="ECO:0000256" key="1">
    <source>
        <dbReference type="SAM" id="MobiDB-lite"/>
    </source>
</evidence>
<dbReference type="RefSeq" id="WP_038492440.1">
    <property type="nucleotide sequence ID" value="NZ_CP009962.1"/>
</dbReference>
<dbReference type="AlphaFoldDB" id="A0A0A1FJX8"/>
<dbReference type="OrthoDB" id="8779922at2"/>
<dbReference type="EMBL" id="CP009962">
    <property type="protein sequence ID" value="AIY43192.1"/>
    <property type="molecule type" value="Genomic_DNA"/>
</dbReference>
<reference evidence="3" key="1">
    <citation type="journal article" date="2014" name="Soil Biol. Biochem.">
        <title>Structure and function of bacterial communities in ageing soils: Insights from the Mendocino ecological staircase.</title>
        <authorList>
            <person name="Uroz S."/>
            <person name="Tech J.J."/>
            <person name="Sawaya N.A."/>
            <person name="Frey-Klett P."/>
            <person name="Leveau J.H.J."/>
        </authorList>
    </citation>
    <scope>NUCLEOTIDE SEQUENCE [LARGE SCALE GENOMIC DNA]</scope>
    <source>
        <strain evidence="3">Cal35</strain>
    </source>
</reference>
<dbReference type="KEGG" id="care:LT85_4034"/>
<evidence type="ECO:0000313" key="2">
    <source>
        <dbReference type="EMBL" id="AIY43192.1"/>
    </source>
</evidence>
<gene>
    <name evidence="2" type="ORF">LT85_4034</name>
</gene>
<name>A0A0A1FJX8_9BURK</name>
<keyword evidence="3" id="KW-1185">Reference proteome</keyword>
<proteinExistence type="predicted"/>
<protein>
    <submittedName>
        <fullName evidence="2">Uncharacterized protein</fullName>
    </submittedName>
</protein>
<evidence type="ECO:0000313" key="3">
    <source>
        <dbReference type="Proteomes" id="UP000030302"/>
    </source>
</evidence>
<organism evidence="2 3">
    <name type="scientific">Collimonas arenae</name>
    <dbReference type="NCBI Taxonomy" id="279058"/>
    <lineage>
        <taxon>Bacteria</taxon>
        <taxon>Pseudomonadati</taxon>
        <taxon>Pseudomonadota</taxon>
        <taxon>Betaproteobacteria</taxon>
        <taxon>Burkholderiales</taxon>
        <taxon>Oxalobacteraceae</taxon>
        <taxon>Collimonas</taxon>
    </lineage>
</organism>
<dbReference type="HOGENOM" id="CLU_2715404_0_0_4"/>
<dbReference type="Proteomes" id="UP000030302">
    <property type="component" value="Chromosome"/>
</dbReference>
<accession>A0A0A1FJX8</accession>
<dbReference type="STRING" id="279058.LT85_4034"/>